<gene>
    <name evidence="1" type="ORF">COLO4_32492</name>
</gene>
<name>A0A1R3GZ47_9ROSI</name>
<keyword evidence="2" id="KW-1185">Reference proteome</keyword>
<accession>A0A1R3GZ47</accession>
<dbReference type="EMBL" id="AWUE01021125">
    <property type="protein sequence ID" value="OMO63394.1"/>
    <property type="molecule type" value="Genomic_DNA"/>
</dbReference>
<dbReference type="InterPro" id="IPR016972">
    <property type="entry name" value="UCP031279"/>
</dbReference>
<protein>
    <submittedName>
        <fullName evidence="1">Uncharacterized protein</fullName>
    </submittedName>
</protein>
<proteinExistence type="predicted"/>
<comment type="caution">
    <text evidence="1">The sequence shown here is derived from an EMBL/GenBank/DDBJ whole genome shotgun (WGS) entry which is preliminary data.</text>
</comment>
<dbReference type="STRING" id="93759.A0A1R3GZ47"/>
<dbReference type="PIRSF" id="PIRSF031279">
    <property type="entry name" value="UCP031279"/>
    <property type="match status" value="1"/>
</dbReference>
<dbReference type="Proteomes" id="UP000187203">
    <property type="component" value="Unassembled WGS sequence"/>
</dbReference>
<evidence type="ECO:0000313" key="2">
    <source>
        <dbReference type="Proteomes" id="UP000187203"/>
    </source>
</evidence>
<dbReference type="OrthoDB" id="694638at2759"/>
<organism evidence="1 2">
    <name type="scientific">Corchorus olitorius</name>
    <dbReference type="NCBI Taxonomy" id="93759"/>
    <lineage>
        <taxon>Eukaryota</taxon>
        <taxon>Viridiplantae</taxon>
        <taxon>Streptophyta</taxon>
        <taxon>Embryophyta</taxon>
        <taxon>Tracheophyta</taxon>
        <taxon>Spermatophyta</taxon>
        <taxon>Magnoliopsida</taxon>
        <taxon>eudicotyledons</taxon>
        <taxon>Gunneridae</taxon>
        <taxon>Pentapetalae</taxon>
        <taxon>rosids</taxon>
        <taxon>malvids</taxon>
        <taxon>Malvales</taxon>
        <taxon>Malvaceae</taxon>
        <taxon>Grewioideae</taxon>
        <taxon>Apeibeae</taxon>
        <taxon>Corchorus</taxon>
    </lineage>
</organism>
<evidence type="ECO:0000313" key="1">
    <source>
        <dbReference type="EMBL" id="OMO63394.1"/>
    </source>
</evidence>
<reference evidence="2" key="1">
    <citation type="submission" date="2013-09" db="EMBL/GenBank/DDBJ databases">
        <title>Corchorus olitorius genome sequencing.</title>
        <authorList>
            <person name="Alam M."/>
            <person name="Haque M.S."/>
            <person name="Islam M.S."/>
            <person name="Emdad E.M."/>
            <person name="Islam M.M."/>
            <person name="Ahmed B."/>
            <person name="Halim A."/>
            <person name="Hossen Q.M.M."/>
            <person name="Hossain M.Z."/>
            <person name="Ahmed R."/>
            <person name="Khan M.M."/>
            <person name="Islam R."/>
            <person name="Rashid M.M."/>
            <person name="Khan S.A."/>
            <person name="Rahman M.S."/>
            <person name="Alam M."/>
            <person name="Yahiya A.S."/>
            <person name="Khan M.S."/>
            <person name="Azam M.S."/>
            <person name="Haque T."/>
            <person name="Lashkar M.Z.H."/>
            <person name="Akhand A.I."/>
            <person name="Morshed G."/>
            <person name="Roy S."/>
            <person name="Uddin K.S."/>
            <person name="Rabeya T."/>
            <person name="Hossain A.S."/>
            <person name="Chowdhury A."/>
            <person name="Snigdha A.R."/>
            <person name="Mortoza M.S."/>
            <person name="Matin S.A."/>
            <person name="Hoque S.M.E."/>
            <person name="Islam M.K."/>
            <person name="Roy D.K."/>
            <person name="Haider R."/>
            <person name="Moosa M.M."/>
            <person name="Elias S.M."/>
            <person name="Hasan A.M."/>
            <person name="Jahan S."/>
            <person name="Shafiuddin M."/>
            <person name="Mahmood N."/>
            <person name="Shommy N.S."/>
        </authorList>
    </citation>
    <scope>NUCLEOTIDE SEQUENCE [LARGE SCALE GENOMIC DNA]</scope>
    <source>
        <strain evidence="2">cv. O-4</strain>
    </source>
</reference>
<sequence>MRSKAELQAKFKNCMSKPISKAELQVKLKHYMSKPKKALHKARDFYVKSLEDCASKVSYGGVMGCPGPQVSRLPRSFSVNYSKPNNDEKFMNFLEAMSKKRSMEESNLQSQEETMRDQYGGGLTRSFSTTIGLSRIDEDKPCNFDDDLVFARSRSVAHKRYYHY</sequence>
<dbReference type="PANTHER" id="PTHR33526:SF21">
    <property type="match status" value="1"/>
</dbReference>
<dbReference type="AlphaFoldDB" id="A0A1R3GZ47"/>
<dbReference type="PANTHER" id="PTHR33526">
    <property type="entry name" value="OS07G0123800 PROTEIN"/>
    <property type="match status" value="1"/>
</dbReference>